<evidence type="ECO:0000313" key="2">
    <source>
        <dbReference type="EMBL" id="ARU05037.1"/>
    </source>
</evidence>
<keyword evidence="3" id="KW-1185">Reference proteome</keyword>
<protein>
    <recommendedName>
        <fullName evidence="4">Antitoxin</fullName>
    </recommendedName>
</protein>
<reference evidence="2 3" key="1">
    <citation type="submission" date="2017-05" db="EMBL/GenBank/DDBJ databases">
        <authorList>
            <person name="Song R."/>
            <person name="Chenine A.L."/>
            <person name="Ruprecht R.M."/>
        </authorList>
    </citation>
    <scope>NUCLEOTIDE SEQUENCE [LARGE SCALE GENOMIC DNA]</scope>
    <source>
        <strain evidence="2 3">DSM 26136</strain>
    </source>
</reference>
<evidence type="ECO:0008006" key="4">
    <source>
        <dbReference type="Google" id="ProtNLM"/>
    </source>
</evidence>
<dbReference type="InterPro" id="IPR036165">
    <property type="entry name" value="YefM-like_sf"/>
</dbReference>
<dbReference type="EMBL" id="CP021455">
    <property type="protein sequence ID" value="ARU05037.1"/>
    <property type="molecule type" value="Genomic_DNA"/>
</dbReference>
<dbReference type="SUPFAM" id="SSF143120">
    <property type="entry name" value="YefM-like"/>
    <property type="match status" value="1"/>
</dbReference>
<gene>
    <name evidence="2" type="ORF">CCO03_10375</name>
</gene>
<comment type="similarity">
    <text evidence="1">Belongs to the phD/YefM antitoxin family.</text>
</comment>
<evidence type="ECO:0000313" key="3">
    <source>
        <dbReference type="Proteomes" id="UP000196138"/>
    </source>
</evidence>
<dbReference type="RefSeq" id="WP_087280779.1">
    <property type="nucleotide sequence ID" value="NZ_CP021455.1"/>
</dbReference>
<proteinExistence type="inferred from homology"/>
<dbReference type="Proteomes" id="UP000196138">
    <property type="component" value="Chromosome"/>
</dbReference>
<organism evidence="2 3">
    <name type="scientific">Comamonas serinivorans</name>
    <dbReference type="NCBI Taxonomy" id="1082851"/>
    <lineage>
        <taxon>Bacteria</taxon>
        <taxon>Pseudomonadati</taxon>
        <taxon>Pseudomonadota</taxon>
        <taxon>Betaproteobacteria</taxon>
        <taxon>Burkholderiales</taxon>
        <taxon>Comamonadaceae</taxon>
        <taxon>Comamonas</taxon>
    </lineage>
</organism>
<name>A0A1Y0EN59_9BURK</name>
<dbReference type="KEGG" id="cser:CCO03_10375"/>
<evidence type="ECO:0000256" key="1">
    <source>
        <dbReference type="ARBA" id="ARBA00009981"/>
    </source>
</evidence>
<dbReference type="AlphaFoldDB" id="A0A1Y0EN59"/>
<accession>A0A1Y0EN59</accession>
<dbReference type="OrthoDB" id="6985851at2"/>
<sequence>MSALPSIDHLPRENASRVKNQWADVVREVQAKGSVAVTKHARVELVLLTPDAYTALLHDAQAAQQQAQAQLEALNARFDAQLHRLQAPQASQALTDLFAAQGQLDAAHRPVAGGGF</sequence>